<dbReference type="AlphaFoldDB" id="A0A066Z2Q5"/>
<dbReference type="RefSeq" id="WP_035858383.1">
    <property type="nucleotide sequence ID" value="NZ_KK853997.1"/>
</dbReference>
<dbReference type="InterPro" id="IPR023214">
    <property type="entry name" value="HAD_sf"/>
</dbReference>
<name>A0A066Z2Q5_9ACTN</name>
<comment type="caution">
    <text evidence="1">The sequence shown here is derived from an EMBL/GenBank/DDBJ whole genome shotgun (WGS) entry which is preliminary data.</text>
</comment>
<dbReference type="EMBL" id="JNBY01000015">
    <property type="protein sequence ID" value="KDN87757.1"/>
    <property type="molecule type" value="Genomic_DNA"/>
</dbReference>
<dbReference type="InterPro" id="IPR016181">
    <property type="entry name" value="Acyl_CoA_acyltransferase"/>
</dbReference>
<accession>A0A066Z2Q5</accession>
<organism evidence="1 2">
    <name type="scientific">Kitasatospora cheerisanensis KCTC 2395</name>
    <dbReference type="NCBI Taxonomy" id="1348663"/>
    <lineage>
        <taxon>Bacteria</taxon>
        <taxon>Bacillati</taxon>
        <taxon>Actinomycetota</taxon>
        <taxon>Actinomycetes</taxon>
        <taxon>Kitasatosporales</taxon>
        <taxon>Streptomycetaceae</taxon>
        <taxon>Kitasatospora</taxon>
    </lineage>
</organism>
<dbReference type="NCBIfam" id="TIGR01686">
    <property type="entry name" value="FkbH"/>
    <property type="match status" value="1"/>
</dbReference>
<dbReference type="eggNOG" id="COG3882">
    <property type="taxonomic scope" value="Bacteria"/>
</dbReference>
<keyword evidence="2" id="KW-1185">Reference proteome</keyword>
<dbReference type="InterPro" id="IPR010037">
    <property type="entry name" value="FkbH_domain"/>
</dbReference>
<dbReference type="InterPro" id="IPR010033">
    <property type="entry name" value="HAD_SF_ppase_IIIC"/>
</dbReference>
<sequence>MAATVKCLVWDLDDTLWQGTLLEDGEVHLPEEVRKVVIELDSRGILQSVASRNDHEHAWARLEAFGLAEYFVLPEIGWGAKSESVKRIADRLNFALTTIAFVDDRPAERAEVAFHLPEVRCYPAEQVLALTDLAEFTPATSTVDSRRRRQMYQAGFRREAEREAAPGTDEEFLRSLDLRMRIGRATGEELSRVEELTLRTSQMNATGVHYPDAVLRELITDPRHEVLVVTLTDRFGPHGAVGVLLLERHPGLWHLKLLATSCRVVAYGAGATLLNWLADTAARSGVHLVADFRATERNRMMEIAYRFAGFEGLDEAPCPCADVLAPAPEDGGLQRLHLAPGPRVVSTVIDVAAPDLNTPEGGPATP</sequence>
<dbReference type="SUPFAM" id="SSF56784">
    <property type="entry name" value="HAD-like"/>
    <property type="match status" value="1"/>
</dbReference>
<dbReference type="NCBIfam" id="TIGR01681">
    <property type="entry name" value="HAD-SF-IIIC"/>
    <property type="match status" value="1"/>
</dbReference>
<dbReference type="Proteomes" id="UP000027178">
    <property type="component" value="Unassembled WGS sequence"/>
</dbReference>
<dbReference type="OrthoDB" id="323926at2"/>
<proteinExistence type="predicted"/>
<dbReference type="InterPro" id="IPR036412">
    <property type="entry name" value="HAD-like_sf"/>
</dbReference>
<dbReference type="PATRIC" id="fig|1348663.4.peg.377"/>
<gene>
    <name evidence="1" type="ORF">KCH_04040</name>
</gene>
<reference evidence="1 2" key="1">
    <citation type="submission" date="2014-05" db="EMBL/GenBank/DDBJ databases">
        <title>Draft Genome Sequence of Kitasatospora cheerisanensis KCTC 2395.</title>
        <authorList>
            <person name="Nam D.H."/>
        </authorList>
    </citation>
    <scope>NUCLEOTIDE SEQUENCE [LARGE SCALE GENOMIC DNA]</scope>
    <source>
        <strain evidence="1 2">KCTC 2395</strain>
    </source>
</reference>
<dbReference type="Gene3D" id="3.40.50.1000">
    <property type="entry name" value="HAD superfamily/HAD-like"/>
    <property type="match status" value="1"/>
</dbReference>
<dbReference type="SUPFAM" id="SSF55729">
    <property type="entry name" value="Acyl-CoA N-acyltransferases (Nat)"/>
    <property type="match status" value="1"/>
</dbReference>
<protein>
    <submittedName>
        <fullName evidence="1">FkbH</fullName>
    </submittedName>
</protein>
<evidence type="ECO:0000313" key="1">
    <source>
        <dbReference type="EMBL" id="KDN87757.1"/>
    </source>
</evidence>
<dbReference type="HOGENOM" id="CLU_018095_0_0_11"/>
<evidence type="ECO:0000313" key="2">
    <source>
        <dbReference type="Proteomes" id="UP000027178"/>
    </source>
</evidence>